<comment type="caution">
    <text evidence="2">The sequence shown here is derived from an EMBL/GenBank/DDBJ whole genome shotgun (WGS) entry which is preliminary data.</text>
</comment>
<sequence length="165" mass="18770">SSSEVAIIVERIKQQAKETHDSPAQIIQNNTVVVNKNLVSNMLSKEALQIRIKHIRRSEMPPQTQTFDEVDVPLPFQYTLKGELFLIRDSQVGLGRVLIYNVCLKHLFGENSQIFPLVYALMSSKSAELYTQLFQDLNDFVAENEFTLRPLAIITDFEIAAINAF</sequence>
<evidence type="ECO:0000313" key="2">
    <source>
        <dbReference type="EMBL" id="CAG8855224.1"/>
    </source>
</evidence>
<organism evidence="2 3">
    <name type="scientific">Gigaspora margarita</name>
    <dbReference type="NCBI Taxonomy" id="4874"/>
    <lineage>
        <taxon>Eukaryota</taxon>
        <taxon>Fungi</taxon>
        <taxon>Fungi incertae sedis</taxon>
        <taxon>Mucoromycota</taxon>
        <taxon>Glomeromycotina</taxon>
        <taxon>Glomeromycetes</taxon>
        <taxon>Diversisporales</taxon>
        <taxon>Gigasporaceae</taxon>
        <taxon>Gigaspora</taxon>
    </lineage>
</organism>
<evidence type="ECO:0000313" key="3">
    <source>
        <dbReference type="Proteomes" id="UP000789901"/>
    </source>
</evidence>
<reference evidence="2 3" key="1">
    <citation type="submission" date="2021-06" db="EMBL/GenBank/DDBJ databases">
        <authorList>
            <person name="Kallberg Y."/>
            <person name="Tangrot J."/>
            <person name="Rosling A."/>
        </authorList>
    </citation>
    <scope>NUCLEOTIDE SEQUENCE [LARGE SCALE GENOMIC DNA]</scope>
    <source>
        <strain evidence="2 3">120-4 pot B 10/14</strain>
    </source>
</reference>
<dbReference type="Proteomes" id="UP000789901">
    <property type="component" value="Unassembled WGS sequence"/>
</dbReference>
<feature type="domain" description="MULE transposase" evidence="1">
    <location>
        <begin position="110"/>
        <end position="164"/>
    </location>
</feature>
<evidence type="ECO:0000259" key="1">
    <source>
        <dbReference type="Pfam" id="PF10551"/>
    </source>
</evidence>
<dbReference type="Pfam" id="PF10551">
    <property type="entry name" value="MULE"/>
    <property type="match status" value="1"/>
</dbReference>
<protein>
    <submittedName>
        <fullName evidence="2">23725_t:CDS:1</fullName>
    </submittedName>
</protein>
<dbReference type="EMBL" id="CAJVQB010147065">
    <property type="protein sequence ID" value="CAG8855224.1"/>
    <property type="molecule type" value="Genomic_DNA"/>
</dbReference>
<gene>
    <name evidence="2" type="ORF">GMARGA_LOCUS44045</name>
</gene>
<keyword evidence="3" id="KW-1185">Reference proteome</keyword>
<dbReference type="InterPro" id="IPR018289">
    <property type="entry name" value="MULE_transposase_dom"/>
</dbReference>
<name>A0ABN7XMR5_GIGMA</name>
<feature type="non-terminal residue" evidence="2">
    <location>
        <position position="165"/>
    </location>
</feature>
<proteinExistence type="predicted"/>
<feature type="non-terminal residue" evidence="2">
    <location>
        <position position="1"/>
    </location>
</feature>
<accession>A0ABN7XMR5</accession>